<organism evidence="3 4">
    <name type="scientific">Micromonospora sediminicola</name>
    <dbReference type="NCBI Taxonomy" id="946078"/>
    <lineage>
        <taxon>Bacteria</taxon>
        <taxon>Bacillati</taxon>
        <taxon>Actinomycetota</taxon>
        <taxon>Actinomycetes</taxon>
        <taxon>Micromonosporales</taxon>
        <taxon>Micromonosporaceae</taxon>
        <taxon>Micromonospora</taxon>
    </lineage>
</organism>
<feature type="compositionally biased region" description="Low complexity" evidence="1">
    <location>
        <begin position="36"/>
        <end position="45"/>
    </location>
</feature>
<dbReference type="AlphaFoldDB" id="A0A1A9B5E3"/>
<feature type="region of interest" description="Disordered" evidence="1">
    <location>
        <begin position="1"/>
        <end position="139"/>
    </location>
</feature>
<feature type="compositionally biased region" description="Low complexity" evidence="1">
    <location>
        <begin position="107"/>
        <end position="131"/>
    </location>
</feature>
<keyword evidence="3" id="KW-0012">Acyltransferase</keyword>
<gene>
    <name evidence="3" type="ORF">GA0070622_1096</name>
</gene>
<proteinExistence type="predicted"/>
<feature type="domain" description="Phospholipid/glycerol acyltransferase" evidence="2">
    <location>
        <begin position="203"/>
        <end position="322"/>
    </location>
</feature>
<accession>A0A1A9B5E3</accession>
<dbReference type="Pfam" id="PF01553">
    <property type="entry name" value="Acyltransferase"/>
    <property type="match status" value="1"/>
</dbReference>
<keyword evidence="3" id="KW-0808">Transferase</keyword>
<dbReference type="EMBL" id="FLRH01000003">
    <property type="protein sequence ID" value="SBT64127.1"/>
    <property type="molecule type" value="Genomic_DNA"/>
</dbReference>
<feature type="compositionally biased region" description="Basic and acidic residues" evidence="1">
    <location>
        <begin position="1"/>
        <end position="12"/>
    </location>
</feature>
<evidence type="ECO:0000256" key="1">
    <source>
        <dbReference type="SAM" id="MobiDB-lite"/>
    </source>
</evidence>
<dbReference type="PANTHER" id="PTHR22753:SF14">
    <property type="entry name" value="MONOACYLGLYCEROL_DIACYLGLYCEROL O-ACYLTRANSFERASE"/>
    <property type="match status" value="1"/>
</dbReference>
<dbReference type="Proteomes" id="UP000199558">
    <property type="component" value="Unassembled WGS sequence"/>
</dbReference>
<evidence type="ECO:0000259" key="2">
    <source>
        <dbReference type="SMART" id="SM00563"/>
    </source>
</evidence>
<keyword evidence="4" id="KW-1185">Reference proteome</keyword>
<dbReference type="GO" id="GO:0016020">
    <property type="term" value="C:membrane"/>
    <property type="evidence" value="ECO:0007669"/>
    <property type="project" value="TreeGrafter"/>
</dbReference>
<dbReference type="CDD" id="cd07987">
    <property type="entry name" value="LPLAT_MGAT-like"/>
    <property type="match status" value="1"/>
</dbReference>
<reference evidence="4" key="1">
    <citation type="submission" date="2016-06" db="EMBL/GenBank/DDBJ databases">
        <authorList>
            <person name="Varghese N."/>
            <person name="Submissions Spin"/>
        </authorList>
    </citation>
    <scope>NUCLEOTIDE SEQUENCE [LARGE SCALE GENOMIC DNA]</scope>
    <source>
        <strain evidence="4">DSM 45794</strain>
    </source>
</reference>
<evidence type="ECO:0000313" key="3">
    <source>
        <dbReference type="EMBL" id="SBT64127.1"/>
    </source>
</evidence>
<evidence type="ECO:0000313" key="4">
    <source>
        <dbReference type="Proteomes" id="UP000199558"/>
    </source>
</evidence>
<name>A0A1A9B5E3_9ACTN</name>
<dbReference type="PANTHER" id="PTHR22753">
    <property type="entry name" value="TRANSMEMBRANE PROTEIN 68"/>
    <property type="match status" value="1"/>
</dbReference>
<feature type="compositionally biased region" description="Basic residues" evidence="1">
    <location>
        <begin position="81"/>
        <end position="97"/>
    </location>
</feature>
<dbReference type="SUPFAM" id="SSF69593">
    <property type="entry name" value="Glycerol-3-phosphate (1)-acyltransferase"/>
    <property type="match status" value="1"/>
</dbReference>
<sequence>MSSPEERRDARYDVPLTVPEPGAEPARRNGHRRVTAPAARPAASADEPDTSTDEPAGGAAVPGAEAARPTDDPGVPAARPPARKAVAKKAVAKKAVAKKAVDRKAVADGTDAGTAGPGTGAARPATPSGPAVADRPGDHWDRRVAQGLAFLRRRLSGDYEVDEFGFDPDLTDAVFHPLVRLLYRDWFRTEVGGVEHVPADGAGLVVGNHSGTVALDALVLSAALHDRHPQRRYLRLLGADLVFRMPVVSELARKTGGTVACNPDAERLLGNGELVGVFPEGFKGVGKLYADRYKLQRFGRGGFVSAALRTGTPIVPVAIVGGEEIYPMLADIKPLARLLKLPYFPVTPTFPWLGPLGMVPLPSKWLIEFCPPIPTAHLRDSADDPLVVFNLADQVRETIQQTLHKLLERRPDPFGP</sequence>
<protein>
    <submittedName>
        <fullName evidence="3">1-acyl-sn-glycerol-3-phosphate acyltransferase</fullName>
    </submittedName>
</protein>
<dbReference type="STRING" id="946078.GA0070622_1096"/>
<dbReference type="SMART" id="SM00563">
    <property type="entry name" value="PlsC"/>
    <property type="match status" value="1"/>
</dbReference>
<dbReference type="InterPro" id="IPR002123">
    <property type="entry name" value="Plipid/glycerol_acylTrfase"/>
</dbReference>
<dbReference type="GO" id="GO:0016746">
    <property type="term" value="F:acyltransferase activity"/>
    <property type="evidence" value="ECO:0007669"/>
    <property type="project" value="UniProtKB-KW"/>
</dbReference>
<feature type="compositionally biased region" description="Low complexity" evidence="1">
    <location>
        <begin position="54"/>
        <end position="67"/>
    </location>
</feature>